<evidence type="ECO:0000256" key="2">
    <source>
        <dbReference type="ARBA" id="ARBA00022692"/>
    </source>
</evidence>
<feature type="signal peptide" evidence="5">
    <location>
        <begin position="1"/>
        <end position="21"/>
    </location>
</feature>
<comment type="subcellular location">
    <subcellularLocation>
        <location evidence="1">Membrane</location>
        <topology evidence="1">Single-pass membrane protein</topology>
    </subcellularLocation>
</comment>
<evidence type="ECO:0000313" key="7">
    <source>
        <dbReference type="EMBL" id="MBB6073249.1"/>
    </source>
</evidence>
<dbReference type="GO" id="GO:0016020">
    <property type="term" value="C:membrane"/>
    <property type="evidence" value="ECO:0007669"/>
    <property type="project" value="UniProtKB-SubCell"/>
</dbReference>
<dbReference type="AlphaFoldDB" id="A0A841H690"/>
<dbReference type="Pfam" id="PF03544">
    <property type="entry name" value="TonB_C"/>
    <property type="match status" value="1"/>
</dbReference>
<name>A0A841H690_9BACT</name>
<organism evidence="7 8">
    <name type="scientific">Longimicrobium terrae</name>
    <dbReference type="NCBI Taxonomy" id="1639882"/>
    <lineage>
        <taxon>Bacteria</taxon>
        <taxon>Pseudomonadati</taxon>
        <taxon>Gemmatimonadota</taxon>
        <taxon>Longimicrobiia</taxon>
        <taxon>Longimicrobiales</taxon>
        <taxon>Longimicrobiaceae</taxon>
        <taxon>Longimicrobium</taxon>
    </lineage>
</organism>
<sequence length="226" mass="24243">MKITRILLPALAALALPALLAAQEPAGAPAYESVSATVDSAVVAGELARLAAAREPAAEWTFAITWPPSGIASRVQMYFSRQEPAGPQAEVARILLANARRRPPAREPQIVAITAVPGRRAVLRVPLESQPVPLNRRAIERGIARASERLVRADSGLRATRAVVMVRMRLGADGVPGGITVVPPAGNPEIEQEAVRGAELLRFRPAMIEGRPVAVWIQLPLTFEFR</sequence>
<dbReference type="NCBIfam" id="TIGR01352">
    <property type="entry name" value="tonB_Cterm"/>
    <property type="match status" value="1"/>
</dbReference>
<gene>
    <name evidence="7" type="ORF">HNQ61_004916</name>
</gene>
<dbReference type="Proteomes" id="UP000582837">
    <property type="component" value="Unassembled WGS sequence"/>
</dbReference>
<evidence type="ECO:0000313" key="8">
    <source>
        <dbReference type="Proteomes" id="UP000582837"/>
    </source>
</evidence>
<evidence type="ECO:0000256" key="5">
    <source>
        <dbReference type="SAM" id="SignalP"/>
    </source>
</evidence>
<evidence type="ECO:0000256" key="3">
    <source>
        <dbReference type="ARBA" id="ARBA00022989"/>
    </source>
</evidence>
<keyword evidence="4" id="KW-0472">Membrane</keyword>
<evidence type="ECO:0000256" key="4">
    <source>
        <dbReference type="ARBA" id="ARBA00023136"/>
    </source>
</evidence>
<keyword evidence="2" id="KW-0812">Transmembrane</keyword>
<evidence type="ECO:0000256" key="1">
    <source>
        <dbReference type="ARBA" id="ARBA00004167"/>
    </source>
</evidence>
<dbReference type="SUPFAM" id="SSF74653">
    <property type="entry name" value="TolA/TonB C-terminal domain"/>
    <property type="match status" value="1"/>
</dbReference>
<protein>
    <submittedName>
        <fullName evidence="7">TonB family protein</fullName>
    </submittedName>
</protein>
<keyword evidence="5" id="KW-0732">Signal</keyword>
<dbReference type="Gene3D" id="3.30.1150.10">
    <property type="match status" value="1"/>
</dbReference>
<keyword evidence="3" id="KW-1133">Transmembrane helix</keyword>
<dbReference type="InterPro" id="IPR037682">
    <property type="entry name" value="TonB_C"/>
</dbReference>
<reference evidence="7 8" key="1">
    <citation type="submission" date="2020-08" db="EMBL/GenBank/DDBJ databases">
        <title>Genomic Encyclopedia of Type Strains, Phase IV (KMG-IV): sequencing the most valuable type-strain genomes for metagenomic binning, comparative biology and taxonomic classification.</title>
        <authorList>
            <person name="Goeker M."/>
        </authorList>
    </citation>
    <scope>NUCLEOTIDE SEQUENCE [LARGE SCALE GENOMIC DNA]</scope>
    <source>
        <strain evidence="7 8">DSM 29007</strain>
    </source>
</reference>
<evidence type="ECO:0000259" key="6">
    <source>
        <dbReference type="PROSITE" id="PS52015"/>
    </source>
</evidence>
<keyword evidence="8" id="KW-1185">Reference proteome</keyword>
<comment type="caution">
    <text evidence="7">The sequence shown here is derived from an EMBL/GenBank/DDBJ whole genome shotgun (WGS) entry which is preliminary data.</text>
</comment>
<dbReference type="GO" id="GO:0055085">
    <property type="term" value="P:transmembrane transport"/>
    <property type="evidence" value="ECO:0007669"/>
    <property type="project" value="InterPro"/>
</dbReference>
<proteinExistence type="predicted"/>
<accession>A0A841H690</accession>
<feature type="domain" description="TonB C-terminal" evidence="6">
    <location>
        <begin position="136"/>
        <end position="226"/>
    </location>
</feature>
<feature type="chain" id="PRO_5032933756" evidence="5">
    <location>
        <begin position="22"/>
        <end position="226"/>
    </location>
</feature>
<dbReference type="InterPro" id="IPR006260">
    <property type="entry name" value="TonB/TolA_C"/>
</dbReference>
<dbReference type="PROSITE" id="PS52015">
    <property type="entry name" value="TONB_CTD"/>
    <property type="match status" value="1"/>
</dbReference>
<dbReference type="RefSeq" id="WP_170038606.1">
    <property type="nucleotide sequence ID" value="NZ_JABDTL010000002.1"/>
</dbReference>
<dbReference type="EMBL" id="JACHIA010000022">
    <property type="protein sequence ID" value="MBB6073249.1"/>
    <property type="molecule type" value="Genomic_DNA"/>
</dbReference>